<keyword evidence="4 11" id="KW-0547">Nucleotide-binding</keyword>
<evidence type="ECO:0000256" key="8">
    <source>
        <dbReference type="ARBA" id="ARBA00023186"/>
    </source>
</evidence>
<keyword evidence="14" id="KW-1185">Reference proteome</keyword>
<dbReference type="GO" id="GO:0140662">
    <property type="term" value="F:ATP-dependent protein folding chaperone"/>
    <property type="evidence" value="ECO:0007669"/>
    <property type="project" value="InterPro"/>
</dbReference>
<keyword evidence="3" id="KW-0963">Cytoplasm</keyword>
<evidence type="ECO:0000313" key="13">
    <source>
        <dbReference type="EMBL" id="EFC38582.1"/>
    </source>
</evidence>
<proteinExistence type="inferred from homology"/>
<dbReference type="PROSITE" id="PS00750">
    <property type="entry name" value="TCP1_1"/>
    <property type="match status" value="1"/>
</dbReference>
<dbReference type="InterPro" id="IPR002423">
    <property type="entry name" value="Cpn60/GroEL/TCP-1"/>
</dbReference>
<dbReference type="RefSeq" id="XP_002671326.1">
    <property type="nucleotide sequence ID" value="XM_002671280.1"/>
</dbReference>
<keyword evidence="7" id="KW-0346">Stress response</keyword>
<dbReference type="InterPro" id="IPR027410">
    <property type="entry name" value="TCP-1-like_intermed_sf"/>
</dbReference>
<dbReference type="InterPro" id="IPR002194">
    <property type="entry name" value="Chaperonin_TCP-1_CS"/>
</dbReference>
<comment type="subcellular location">
    <subcellularLocation>
        <location evidence="1">Cytoplasm</location>
    </subcellularLocation>
</comment>
<feature type="region of interest" description="Disordered" evidence="12">
    <location>
        <begin position="534"/>
        <end position="555"/>
    </location>
</feature>
<dbReference type="EMBL" id="GG738906">
    <property type="protein sequence ID" value="EFC38582.1"/>
    <property type="molecule type" value="Genomic_DNA"/>
</dbReference>
<dbReference type="PROSITE" id="PS00995">
    <property type="entry name" value="TCP1_3"/>
    <property type="match status" value="1"/>
</dbReference>
<accession>D2VX84</accession>
<keyword evidence="5 11" id="KW-0067">ATP-binding</keyword>
<dbReference type="InterPro" id="IPR017998">
    <property type="entry name" value="Chaperone_TCP-1"/>
</dbReference>
<evidence type="ECO:0000256" key="4">
    <source>
        <dbReference type="ARBA" id="ARBA00022741"/>
    </source>
</evidence>
<dbReference type="Gene3D" id="3.30.260.10">
    <property type="entry name" value="TCP-1-like chaperonin intermediate domain"/>
    <property type="match status" value="1"/>
</dbReference>
<keyword evidence="6" id="KW-0809">Transit peptide</keyword>
<dbReference type="NCBIfam" id="TIGR02346">
    <property type="entry name" value="chap_CCT_theta"/>
    <property type="match status" value="1"/>
</dbReference>
<dbReference type="GO" id="GO:0016887">
    <property type="term" value="F:ATP hydrolysis activity"/>
    <property type="evidence" value="ECO:0007669"/>
    <property type="project" value="InterPro"/>
</dbReference>
<dbReference type="InParanoid" id="D2VX84"/>
<dbReference type="Pfam" id="PF00118">
    <property type="entry name" value="Cpn60_TCP1"/>
    <property type="match status" value="1"/>
</dbReference>
<dbReference type="CDD" id="cd03341">
    <property type="entry name" value="TCP1_theta"/>
    <property type="match status" value="1"/>
</dbReference>
<keyword evidence="8 11" id="KW-0143">Chaperone</keyword>
<sequence length="555" mass="59740">MSKGASLNFKQHDLTSYLKSGSTHFSGMHAVTLRNIEACQNLSKIVRTSMGPNGMNKIVVNHLEKLFISKDTATIMKELEVIHPAAKIIVLATQAQEQEAGDGTNFVCCFTGELLAQSETLIRMGLHIPDILLGYKKAGAKALQVLETLGVKEVSDIRNLDEVTKSIGATIGSKVLGMEDFLAPLIAEACISVCPKTASRFNIDNIRTAKIPGGSVYDSKVLKGFAFVRDSEGSIKHVKNCKVAVYTCNIDQTSTETKNSVVIRSSEELLNYNLSEEKAMEEEIKAIADSGVKVIVSQGGFGEMALHFIEQHGMMAIKCPSKFQVQRLCQAIGARMLVKLVPPTPDDMGTASAVDITEIGDKKVALFQQAEDVDVSGIATIIIRGATANVMDEVERAVDDGVNAFKSLAKDARLLAGAGAVEVALYNELSKYADETPGLEQYAIRKFAEAFLVVPRTLAESAGLDSSIAISNLTAAHAEGKTTWGIDISDISGLDAKENNIFDLLSTKYWGVKLCTDAAINILSVDQIIMARPAGGPKMKNPNGNQHWDEQGEGL</sequence>
<evidence type="ECO:0000313" key="14">
    <source>
        <dbReference type="Proteomes" id="UP000006671"/>
    </source>
</evidence>
<dbReference type="STRING" id="5762.D2VX84"/>
<evidence type="ECO:0000256" key="10">
    <source>
        <dbReference type="ARBA" id="ARBA00029602"/>
    </source>
</evidence>
<evidence type="ECO:0000256" key="9">
    <source>
        <dbReference type="ARBA" id="ARBA00025467"/>
    </source>
</evidence>
<evidence type="ECO:0000256" key="12">
    <source>
        <dbReference type="SAM" id="MobiDB-lite"/>
    </source>
</evidence>
<evidence type="ECO:0000256" key="11">
    <source>
        <dbReference type="RuleBase" id="RU004187"/>
    </source>
</evidence>
<name>D2VX84_NAEGR</name>
<dbReference type="FunFam" id="3.50.7.10:FF:000008">
    <property type="entry name" value="T-complex protein 1 subunit theta"/>
    <property type="match status" value="1"/>
</dbReference>
<evidence type="ECO:0000256" key="5">
    <source>
        <dbReference type="ARBA" id="ARBA00022840"/>
    </source>
</evidence>
<dbReference type="InterPro" id="IPR027409">
    <property type="entry name" value="GroEL-like_apical_dom_sf"/>
</dbReference>
<dbReference type="SUPFAM" id="SSF52029">
    <property type="entry name" value="GroEL apical domain-like"/>
    <property type="match status" value="1"/>
</dbReference>
<dbReference type="Gene3D" id="1.10.560.10">
    <property type="entry name" value="GroEL-like equatorial domain"/>
    <property type="match status" value="1"/>
</dbReference>
<dbReference type="VEuPathDB" id="AmoebaDB:NAEGRDRAFT_83297"/>
<dbReference type="PANTHER" id="PTHR11353">
    <property type="entry name" value="CHAPERONIN"/>
    <property type="match status" value="1"/>
</dbReference>
<dbReference type="InterPro" id="IPR027413">
    <property type="entry name" value="GROEL-like_equatorial_sf"/>
</dbReference>
<dbReference type="GeneID" id="8858079"/>
<dbReference type="GO" id="GO:0005524">
    <property type="term" value="F:ATP binding"/>
    <property type="evidence" value="ECO:0007669"/>
    <property type="project" value="UniProtKB-KW"/>
</dbReference>
<protein>
    <recommendedName>
        <fullName evidence="10">CCT-theta</fullName>
    </recommendedName>
</protein>
<evidence type="ECO:0000256" key="2">
    <source>
        <dbReference type="ARBA" id="ARBA00008020"/>
    </source>
</evidence>
<dbReference type="SUPFAM" id="SSF48592">
    <property type="entry name" value="GroEL equatorial domain-like"/>
    <property type="match status" value="1"/>
</dbReference>
<dbReference type="eggNOG" id="KOG0362">
    <property type="taxonomic scope" value="Eukaryota"/>
</dbReference>
<dbReference type="OMA" id="WGLKYAV"/>
<dbReference type="OrthoDB" id="1748577at2759"/>
<dbReference type="InterPro" id="IPR012721">
    <property type="entry name" value="Chap_CCT_theta"/>
</dbReference>
<dbReference type="FunCoup" id="D2VX84">
    <property type="interactions" value="623"/>
</dbReference>
<evidence type="ECO:0000256" key="3">
    <source>
        <dbReference type="ARBA" id="ARBA00022490"/>
    </source>
</evidence>
<evidence type="ECO:0000256" key="7">
    <source>
        <dbReference type="ARBA" id="ARBA00023016"/>
    </source>
</evidence>
<dbReference type="PRINTS" id="PR00304">
    <property type="entry name" value="TCOMPLEXTCP1"/>
</dbReference>
<dbReference type="GO" id="GO:0051082">
    <property type="term" value="F:unfolded protein binding"/>
    <property type="evidence" value="ECO:0007669"/>
    <property type="project" value="InterPro"/>
</dbReference>
<dbReference type="SUPFAM" id="SSF54849">
    <property type="entry name" value="GroEL-intermediate domain like"/>
    <property type="match status" value="1"/>
</dbReference>
<reference evidence="13 14" key="1">
    <citation type="journal article" date="2010" name="Cell">
        <title>The genome of Naegleria gruberi illuminates early eukaryotic versatility.</title>
        <authorList>
            <person name="Fritz-Laylin L.K."/>
            <person name="Prochnik S.E."/>
            <person name="Ginger M.L."/>
            <person name="Dacks J.B."/>
            <person name="Carpenter M.L."/>
            <person name="Field M.C."/>
            <person name="Kuo A."/>
            <person name="Paredez A."/>
            <person name="Chapman J."/>
            <person name="Pham J."/>
            <person name="Shu S."/>
            <person name="Neupane R."/>
            <person name="Cipriano M."/>
            <person name="Mancuso J."/>
            <person name="Tu H."/>
            <person name="Salamov A."/>
            <person name="Lindquist E."/>
            <person name="Shapiro H."/>
            <person name="Lucas S."/>
            <person name="Grigoriev I.V."/>
            <person name="Cande W.Z."/>
            <person name="Fulton C."/>
            <person name="Rokhsar D.S."/>
            <person name="Dawson S.C."/>
        </authorList>
    </citation>
    <scope>NUCLEOTIDE SEQUENCE [LARGE SCALE GENOMIC DNA]</scope>
    <source>
        <strain evidence="13 14">NEG-M</strain>
    </source>
</reference>
<dbReference type="AlphaFoldDB" id="D2VX84"/>
<comment type="function">
    <text evidence="9">Implicated in mitochondrial protein import and macromolecular assembly. May facilitate the correct folding of imported proteins. May also prevent misfolding and promote the refolding and proper assembly of unfolded polypeptides generated under stress conditions in the mitochondrial matrix.</text>
</comment>
<gene>
    <name evidence="13" type="ORF">NAEGRDRAFT_83297</name>
</gene>
<dbReference type="GO" id="GO:0005737">
    <property type="term" value="C:cytoplasm"/>
    <property type="evidence" value="ECO:0007669"/>
    <property type="project" value="UniProtKB-SubCell"/>
</dbReference>
<dbReference type="Gene3D" id="3.50.7.10">
    <property type="entry name" value="GroEL"/>
    <property type="match status" value="1"/>
</dbReference>
<organism evidence="14">
    <name type="scientific">Naegleria gruberi</name>
    <name type="common">Amoeba</name>
    <dbReference type="NCBI Taxonomy" id="5762"/>
    <lineage>
        <taxon>Eukaryota</taxon>
        <taxon>Discoba</taxon>
        <taxon>Heterolobosea</taxon>
        <taxon>Tetramitia</taxon>
        <taxon>Eutetramitia</taxon>
        <taxon>Vahlkampfiidae</taxon>
        <taxon>Naegleria</taxon>
    </lineage>
</organism>
<evidence type="ECO:0000256" key="1">
    <source>
        <dbReference type="ARBA" id="ARBA00004496"/>
    </source>
</evidence>
<dbReference type="KEGG" id="ngr:NAEGRDRAFT_83297"/>
<dbReference type="Proteomes" id="UP000006671">
    <property type="component" value="Unassembled WGS sequence"/>
</dbReference>
<evidence type="ECO:0000256" key="6">
    <source>
        <dbReference type="ARBA" id="ARBA00022946"/>
    </source>
</evidence>
<comment type="similarity">
    <text evidence="2 11">Belongs to the TCP-1 chaperonin family.</text>
</comment>